<keyword evidence="7 8" id="KW-0472">Membrane</keyword>
<feature type="transmembrane region" description="Helical" evidence="8">
    <location>
        <begin position="45"/>
        <end position="67"/>
    </location>
</feature>
<comment type="subcellular location">
    <subcellularLocation>
        <location evidence="1">Membrane</location>
        <topology evidence="1">Multi-pass membrane protein</topology>
    </subcellularLocation>
</comment>
<feature type="transmembrane region" description="Helical" evidence="8">
    <location>
        <begin position="152"/>
        <end position="172"/>
    </location>
</feature>
<reference evidence="9 10" key="1">
    <citation type="submission" date="2022-04" db="EMBL/GenBank/DDBJ databases">
        <title>Halobacillus sp. isolated from saltern.</title>
        <authorList>
            <person name="Won M."/>
            <person name="Lee C.-M."/>
            <person name="Woen H.-Y."/>
            <person name="Kwon S.-W."/>
        </authorList>
    </citation>
    <scope>NUCLEOTIDE SEQUENCE [LARGE SCALE GENOMIC DNA]</scope>
    <source>
        <strain evidence="9 10">SSTM10-2</strain>
    </source>
</reference>
<feature type="transmembrane region" description="Helical" evidence="8">
    <location>
        <begin position="192"/>
        <end position="211"/>
    </location>
</feature>
<evidence type="ECO:0000256" key="7">
    <source>
        <dbReference type="ARBA" id="ARBA00023136"/>
    </source>
</evidence>
<keyword evidence="3" id="KW-0813">Transport</keyword>
<name>A0ABY4GXK6_9BACI</name>
<dbReference type="PANTHER" id="PTHR34975:SF2">
    <property type="entry name" value="SPORE GERMINATION PROTEIN A2"/>
    <property type="match status" value="1"/>
</dbReference>
<keyword evidence="10" id="KW-1185">Reference proteome</keyword>
<dbReference type="RefSeq" id="WP_244752524.1">
    <property type="nucleotide sequence ID" value="NZ_CP095074.1"/>
</dbReference>
<keyword evidence="4" id="KW-0309">Germination</keyword>
<evidence type="ECO:0000313" key="10">
    <source>
        <dbReference type="Proteomes" id="UP000831880"/>
    </source>
</evidence>
<gene>
    <name evidence="9" type="ORF">MUO14_21360</name>
</gene>
<feature type="transmembrane region" description="Helical" evidence="8">
    <location>
        <begin position="310"/>
        <end position="327"/>
    </location>
</feature>
<evidence type="ECO:0000256" key="3">
    <source>
        <dbReference type="ARBA" id="ARBA00022448"/>
    </source>
</evidence>
<dbReference type="EMBL" id="CP095074">
    <property type="protein sequence ID" value="UOQ92920.1"/>
    <property type="molecule type" value="Genomic_DNA"/>
</dbReference>
<organism evidence="9 10">
    <name type="scientific">Halobacillus shinanisalinarum</name>
    <dbReference type="NCBI Taxonomy" id="2932258"/>
    <lineage>
        <taxon>Bacteria</taxon>
        <taxon>Bacillati</taxon>
        <taxon>Bacillota</taxon>
        <taxon>Bacilli</taxon>
        <taxon>Bacillales</taxon>
        <taxon>Bacillaceae</taxon>
        <taxon>Halobacillus</taxon>
    </lineage>
</organism>
<proteinExistence type="inferred from homology"/>
<dbReference type="PANTHER" id="PTHR34975">
    <property type="entry name" value="SPORE GERMINATION PROTEIN A2"/>
    <property type="match status" value="1"/>
</dbReference>
<evidence type="ECO:0000256" key="5">
    <source>
        <dbReference type="ARBA" id="ARBA00022692"/>
    </source>
</evidence>
<feature type="transmembrane region" description="Helical" evidence="8">
    <location>
        <begin position="223"/>
        <end position="244"/>
    </location>
</feature>
<dbReference type="NCBIfam" id="TIGR00912">
    <property type="entry name" value="2A0309"/>
    <property type="match status" value="1"/>
</dbReference>
<dbReference type="Gene3D" id="1.20.1740.10">
    <property type="entry name" value="Amino acid/polyamine transporter I"/>
    <property type="match status" value="1"/>
</dbReference>
<evidence type="ECO:0000313" key="9">
    <source>
        <dbReference type="EMBL" id="UOQ92920.1"/>
    </source>
</evidence>
<comment type="similarity">
    <text evidence="2">Belongs to the amino acid-polyamine-organocation (APC) superfamily. Spore germination protein (SGP) (TC 2.A.3.9) family.</text>
</comment>
<feature type="transmembrane region" description="Helical" evidence="8">
    <location>
        <begin position="339"/>
        <end position="359"/>
    </location>
</feature>
<feature type="transmembrane region" description="Helical" evidence="8">
    <location>
        <begin position="87"/>
        <end position="105"/>
    </location>
</feature>
<dbReference type="Proteomes" id="UP000831880">
    <property type="component" value="Chromosome"/>
</dbReference>
<dbReference type="Pfam" id="PF03845">
    <property type="entry name" value="Spore_permease"/>
    <property type="match status" value="1"/>
</dbReference>
<feature type="transmembrane region" description="Helical" evidence="8">
    <location>
        <begin position="275"/>
        <end position="298"/>
    </location>
</feature>
<sequence>MNSFEYADEEIGGNEVGFVIPSVVIGAGVLSLPRVLSGVTDNADGWVTILLGGGLAVFFTWLVATLAARFPKQTFFDYSSLLISKPLAFITTASMAFYFLLFAAYEIRFVATLSQEYLFASTPKEVLSFVFLLVVTYAVAGSRAALFRLHQLFLPIMIGILIIVLLMTIPLIDVNHLMPIFKTNWTGYVNGTKSTLLSFMGWGVLLFYTSLMNQPKKAPKAGMIGMLVPVILYIILYIAAIGVLSNDVAANLTYPTNELAKVVEVPGGFFERLEIVFFTIWVMSLFTTSIVFFDVSVMALNSLFKNVKKITFILILAPVIYLVSMIPQGRLHVVQLSEIIGYLGIIISIFIPTILLIVAKIRRVKGDG</sequence>
<accession>A0ABY4GXK6</accession>
<evidence type="ECO:0000256" key="8">
    <source>
        <dbReference type="SAM" id="Phobius"/>
    </source>
</evidence>
<feature type="transmembrane region" description="Helical" evidence="8">
    <location>
        <begin position="117"/>
        <end position="140"/>
    </location>
</feature>
<evidence type="ECO:0000256" key="2">
    <source>
        <dbReference type="ARBA" id="ARBA00007998"/>
    </source>
</evidence>
<dbReference type="InterPro" id="IPR004761">
    <property type="entry name" value="Spore_GerAB"/>
</dbReference>
<evidence type="ECO:0000256" key="1">
    <source>
        <dbReference type="ARBA" id="ARBA00004141"/>
    </source>
</evidence>
<keyword evidence="6 8" id="KW-1133">Transmembrane helix</keyword>
<keyword evidence="5 8" id="KW-0812">Transmembrane</keyword>
<feature type="transmembrane region" description="Helical" evidence="8">
    <location>
        <begin position="12"/>
        <end position="33"/>
    </location>
</feature>
<evidence type="ECO:0000256" key="4">
    <source>
        <dbReference type="ARBA" id="ARBA00022544"/>
    </source>
</evidence>
<protein>
    <submittedName>
        <fullName evidence="9">Spore germination protein</fullName>
    </submittedName>
</protein>
<evidence type="ECO:0000256" key="6">
    <source>
        <dbReference type="ARBA" id="ARBA00022989"/>
    </source>
</evidence>